<dbReference type="SUPFAM" id="SSF51735">
    <property type="entry name" value="NAD(P)-binding Rossmann-fold domains"/>
    <property type="match status" value="1"/>
</dbReference>
<dbReference type="GeneID" id="106151071"/>
<dbReference type="InterPro" id="IPR001236">
    <property type="entry name" value="Lactate/malate_DH_N"/>
</dbReference>
<evidence type="ECO:0000256" key="1">
    <source>
        <dbReference type="ARBA" id="ARBA00009613"/>
    </source>
</evidence>
<dbReference type="Pfam" id="PF02866">
    <property type="entry name" value="Ldh_1_C"/>
    <property type="match status" value="1"/>
</dbReference>
<feature type="domain" description="Lactate/malate dehydrogenase N-terminal" evidence="5">
    <location>
        <begin position="133"/>
        <end position="280"/>
    </location>
</feature>
<organism evidence="7 8">
    <name type="scientific">Lingula anatina</name>
    <name type="common">Brachiopod</name>
    <name type="synonym">Lingula unguis</name>
    <dbReference type="NCBI Taxonomy" id="7574"/>
    <lineage>
        <taxon>Eukaryota</taxon>
        <taxon>Metazoa</taxon>
        <taxon>Spiralia</taxon>
        <taxon>Lophotrochozoa</taxon>
        <taxon>Brachiopoda</taxon>
        <taxon>Linguliformea</taxon>
        <taxon>Lingulata</taxon>
        <taxon>Lingulida</taxon>
        <taxon>Linguloidea</taxon>
        <taxon>Lingulidae</taxon>
        <taxon>Lingula</taxon>
    </lineage>
</organism>
<proteinExistence type="inferred from homology"/>
<comment type="similarity">
    <text evidence="1">Belongs to the LDH/MDH superfamily. MDH type 2 family.</text>
</comment>
<feature type="compositionally biased region" description="Basic and acidic residues" evidence="4">
    <location>
        <begin position="486"/>
        <end position="510"/>
    </location>
</feature>
<dbReference type="FunFam" id="3.40.50.720:FF:000144">
    <property type="entry name" value="Malate dehydrogenase [NADP]"/>
    <property type="match status" value="1"/>
</dbReference>
<dbReference type="InterPro" id="IPR022383">
    <property type="entry name" value="Lactate/malate_DH_C"/>
</dbReference>
<dbReference type="GO" id="GO:0016615">
    <property type="term" value="F:malate dehydrogenase activity"/>
    <property type="evidence" value="ECO:0007669"/>
    <property type="project" value="InterPro"/>
</dbReference>
<feature type="compositionally biased region" description="Pro residues" evidence="4">
    <location>
        <begin position="464"/>
        <end position="485"/>
    </location>
</feature>
<dbReference type="InterPro" id="IPR036291">
    <property type="entry name" value="NAD(P)-bd_dom_sf"/>
</dbReference>
<evidence type="ECO:0000259" key="6">
    <source>
        <dbReference type="Pfam" id="PF02866"/>
    </source>
</evidence>
<dbReference type="GO" id="GO:0006108">
    <property type="term" value="P:malate metabolic process"/>
    <property type="evidence" value="ECO:0007669"/>
    <property type="project" value="InterPro"/>
</dbReference>
<dbReference type="Gene3D" id="3.40.50.720">
    <property type="entry name" value="NAD(P)-binding Rossmann-like Domain"/>
    <property type="match status" value="1"/>
</dbReference>
<keyword evidence="7" id="KW-1185">Reference proteome</keyword>
<dbReference type="InterPro" id="IPR015955">
    <property type="entry name" value="Lactate_DH/Glyco_Ohase_4_C"/>
</dbReference>
<keyword evidence="3" id="KW-0560">Oxidoreductase</keyword>
<evidence type="ECO:0000256" key="2">
    <source>
        <dbReference type="ARBA" id="ARBA00019899"/>
    </source>
</evidence>
<accession>A0A1S3H2A8</accession>
<feature type="domain" description="Lactate/malate dehydrogenase C-terminal" evidence="6">
    <location>
        <begin position="289"/>
        <end position="461"/>
    </location>
</feature>
<dbReference type="PANTHER" id="PTHR23382">
    <property type="entry name" value="MALATE DEHYDROGENASE"/>
    <property type="match status" value="1"/>
</dbReference>
<evidence type="ECO:0000256" key="4">
    <source>
        <dbReference type="SAM" id="MobiDB-lite"/>
    </source>
</evidence>
<dbReference type="STRING" id="7574.A0A1S3H2A8"/>
<evidence type="ECO:0000313" key="8">
    <source>
        <dbReference type="RefSeq" id="XP_013379611.1"/>
    </source>
</evidence>
<sequence length="559" mass="61986">MAKIVLAGAANCPYFARCELLADTLADNLEDFKLHKIVVQPDKWQNWLESTCKERGFIHGSSPLVWRELVDRGGKGVLIGGANDFQEYAYGYYGIKSDFVSDDMKKIGEENLKVKIEVDKEEEEFRSRSRPLKVCITNASCDVCYHMISSIGQGDVFGKGTEISLHLLDTAENMEYLEGVQMEAIDLAHGLLRKVSVMTNPKEAFMDCSAIIFLDDIVKSDEESKDDWYKRNADCFTNYGHVLDEVAKKNARVLVAGEGPVNFNTFILHQHITQIPRQNIVALSRMVENHAKAIISERLKVNSADVVDIIVWGNVGGTSYADMSLARTHNYDGAIWGPPFFSRSAVELVHDNKWLEKEFPEELAARGEMVGKALRKKPSLSKAAAVVSQLAHWWNGSPSGQMWSMGVASEGWYGVPEGLVFSFPTTMSPKGYWSVIQDIELSDETKDKIQTIVKELISEKEVIYPPPYVPPPTPPSDPTPLPPTPHVEEKKEEEVKTEGTKTGDSSKDTSESDTGTTSATDGEDNSVDPATGLANIMEDKVGEEREAVHDTAKDEAAEE</sequence>
<dbReference type="SUPFAM" id="SSF56327">
    <property type="entry name" value="LDH C-terminal domain-like"/>
    <property type="match status" value="1"/>
</dbReference>
<dbReference type="Proteomes" id="UP000085678">
    <property type="component" value="Unplaced"/>
</dbReference>
<feature type="compositionally biased region" description="Basic and acidic residues" evidence="4">
    <location>
        <begin position="537"/>
        <end position="559"/>
    </location>
</feature>
<dbReference type="Gene3D" id="3.90.110.10">
    <property type="entry name" value="Lactate dehydrogenase/glycoside hydrolase, family 4, C-terminal"/>
    <property type="match status" value="1"/>
</dbReference>
<evidence type="ECO:0000313" key="7">
    <source>
        <dbReference type="Proteomes" id="UP000085678"/>
    </source>
</evidence>
<evidence type="ECO:0000259" key="5">
    <source>
        <dbReference type="Pfam" id="PF00056"/>
    </source>
</evidence>
<dbReference type="GO" id="GO:0016616">
    <property type="term" value="F:oxidoreductase activity, acting on the CH-OH group of donors, NAD or NADP as acceptor"/>
    <property type="evidence" value="ECO:0007669"/>
    <property type="project" value="InterPro"/>
</dbReference>
<reference evidence="8" key="1">
    <citation type="submission" date="2025-08" db="UniProtKB">
        <authorList>
            <consortium name="RefSeq"/>
        </authorList>
    </citation>
    <scope>IDENTIFICATION</scope>
    <source>
        <tissue evidence="8">Gonads</tissue>
    </source>
</reference>
<dbReference type="Pfam" id="PF00056">
    <property type="entry name" value="Ldh_1_N"/>
    <property type="match status" value="1"/>
</dbReference>
<dbReference type="OrthoDB" id="1510206at2759"/>
<protein>
    <recommendedName>
        <fullName evidence="2">Malate dehydrogenase, cytoplasmic</fullName>
    </recommendedName>
</protein>
<dbReference type="RefSeq" id="XP_013379611.1">
    <property type="nucleotide sequence ID" value="XM_013524157.2"/>
</dbReference>
<dbReference type="OMA" id="LGPACYN"/>
<dbReference type="InParanoid" id="A0A1S3H2A8"/>
<evidence type="ECO:0000256" key="3">
    <source>
        <dbReference type="ARBA" id="ARBA00023002"/>
    </source>
</evidence>
<dbReference type="AlphaFoldDB" id="A0A1S3H2A8"/>
<dbReference type="KEGG" id="lak:106151071"/>
<gene>
    <name evidence="8" type="primary">LOC106151071</name>
</gene>
<dbReference type="InterPro" id="IPR010945">
    <property type="entry name" value="Malate_DH_type2"/>
</dbReference>
<name>A0A1S3H2A8_LINAN</name>
<feature type="region of interest" description="Disordered" evidence="4">
    <location>
        <begin position="463"/>
        <end position="559"/>
    </location>
</feature>